<name>A0A8H7W3T5_9HELO</name>
<reference evidence="1" key="1">
    <citation type="submission" date="2021-02" db="EMBL/GenBank/DDBJ databases">
        <title>Genome sequence Cadophora malorum strain M34.</title>
        <authorList>
            <person name="Stefanovic E."/>
            <person name="Vu D."/>
            <person name="Scully C."/>
            <person name="Dijksterhuis J."/>
            <person name="Roader J."/>
            <person name="Houbraken J."/>
        </authorList>
    </citation>
    <scope>NUCLEOTIDE SEQUENCE</scope>
    <source>
        <strain evidence="1">M34</strain>
    </source>
</reference>
<dbReference type="OrthoDB" id="2364174at2759"/>
<protein>
    <submittedName>
        <fullName evidence="1">Uncharacterized protein</fullName>
    </submittedName>
</protein>
<keyword evidence="2" id="KW-1185">Reference proteome</keyword>
<organism evidence="1 2">
    <name type="scientific">Cadophora malorum</name>
    <dbReference type="NCBI Taxonomy" id="108018"/>
    <lineage>
        <taxon>Eukaryota</taxon>
        <taxon>Fungi</taxon>
        <taxon>Dikarya</taxon>
        <taxon>Ascomycota</taxon>
        <taxon>Pezizomycotina</taxon>
        <taxon>Leotiomycetes</taxon>
        <taxon>Helotiales</taxon>
        <taxon>Ploettnerulaceae</taxon>
        <taxon>Cadophora</taxon>
    </lineage>
</organism>
<accession>A0A8H7W3T5</accession>
<gene>
    <name evidence="1" type="ORF">IFR04_015594</name>
</gene>
<proteinExistence type="predicted"/>
<comment type="caution">
    <text evidence="1">The sequence shown here is derived from an EMBL/GenBank/DDBJ whole genome shotgun (WGS) entry which is preliminary data.</text>
</comment>
<dbReference type="AlphaFoldDB" id="A0A8H7W3T5"/>
<dbReference type="Proteomes" id="UP000664132">
    <property type="component" value="Unassembled WGS sequence"/>
</dbReference>
<evidence type="ECO:0000313" key="2">
    <source>
        <dbReference type="Proteomes" id="UP000664132"/>
    </source>
</evidence>
<evidence type="ECO:0000313" key="1">
    <source>
        <dbReference type="EMBL" id="KAG4411268.1"/>
    </source>
</evidence>
<sequence length="305" mass="33925">MSVNKSPAEKLPLAVRKNVRDGWEGKRADLEAQLLEQLGVPWTFDVNPLAIYPYAEEGSYGNQSLGDCIFAYFDGFTYGLKYFLQYHGDAGKDELNTVCPEHTITLVPSTKIDYCGTEVVDGQLQLLFHPNNLGTNISNVAEKLAETLSTAPQPSGAPSLSYAARHSIKTDYDPKIAAVLETARKSLQNHKLEFQPDFDALGEKLMGSKDVRDDWETNLGGFALSYFESFVSVLEREKFGEDDLLREGFEEGVYKGVVKLRLVDKLTKEGYNEIVLDHGAVVIQTTPDNWGTNIYNAAEKLVDIL</sequence>
<dbReference type="EMBL" id="JAFJYH010000498">
    <property type="protein sequence ID" value="KAG4411268.1"/>
    <property type="molecule type" value="Genomic_DNA"/>
</dbReference>